<dbReference type="Proteomes" id="UP001602058">
    <property type="component" value="Unassembled WGS sequence"/>
</dbReference>
<reference evidence="1 2" key="1">
    <citation type="submission" date="2024-10" db="EMBL/GenBank/DDBJ databases">
        <title>The Natural Products Discovery Center: Release of the First 8490 Sequenced Strains for Exploring Actinobacteria Biosynthetic Diversity.</title>
        <authorList>
            <person name="Kalkreuter E."/>
            <person name="Kautsar S.A."/>
            <person name="Yang D."/>
            <person name="Bader C.D."/>
            <person name="Teijaro C.N."/>
            <person name="Fluegel L."/>
            <person name="Davis C.M."/>
            <person name="Simpson J.R."/>
            <person name="Lauterbach L."/>
            <person name="Steele A.D."/>
            <person name="Gui C."/>
            <person name="Meng S."/>
            <person name="Li G."/>
            <person name="Viehrig K."/>
            <person name="Ye F."/>
            <person name="Su P."/>
            <person name="Kiefer A.F."/>
            <person name="Nichols A."/>
            <person name="Cepeda A.J."/>
            <person name="Yan W."/>
            <person name="Fan B."/>
            <person name="Jiang Y."/>
            <person name="Adhikari A."/>
            <person name="Zheng C.-J."/>
            <person name="Schuster L."/>
            <person name="Cowan T.M."/>
            <person name="Smanski M.J."/>
            <person name="Chevrette M.G."/>
            <person name="De Carvalho L.P.S."/>
            <person name="Shen B."/>
        </authorList>
    </citation>
    <scope>NUCLEOTIDE SEQUENCE [LARGE SCALE GENOMIC DNA]</scope>
    <source>
        <strain evidence="1 2">NPDC001390</strain>
    </source>
</reference>
<gene>
    <name evidence="1" type="ORF">ACFY1D_31160</name>
</gene>
<evidence type="ECO:0000313" key="1">
    <source>
        <dbReference type="EMBL" id="MFF4525855.1"/>
    </source>
</evidence>
<evidence type="ECO:0008006" key="3">
    <source>
        <dbReference type="Google" id="ProtNLM"/>
    </source>
</evidence>
<protein>
    <recommendedName>
        <fullName evidence="3">Lipoprotein</fullName>
    </recommendedName>
</protein>
<evidence type="ECO:0000313" key="2">
    <source>
        <dbReference type="Proteomes" id="UP001602058"/>
    </source>
</evidence>
<sequence length="126" mass="12357">MFGTSRTFRTAGASGAAGKLLAADTLISCPHGGRATPVHTPSPAVLIGGRAAATAAHTYTVVGCTHTVDGVPQPCVSVRFTASASGVTVAGAAVLLDTSAAQCFSAALVAQGPPVVNAAQQEVSLR</sequence>
<comment type="caution">
    <text evidence="1">The sequence shown here is derived from an EMBL/GenBank/DDBJ whole genome shotgun (WGS) entry which is preliminary data.</text>
</comment>
<name>A0ABW6UQX2_9ACTN</name>
<organism evidence="1 2">
    <name type="scientific">Streptomyces bluensis</name>
    <dbReference type="NCBI Taxonomy" id="33897"/>
    <lineage>
        <taxon>Bacteria</taxon>
        <taxon>Bacillati</taxon>
        <taxon>Actinomycetota</taxon>
        <taxon>Actinomycetes</taxon>
        <taxon>Kitasatosporales</taxon>
        <taxon>Streptomycetaceae</taxon>
        <taxon>Streptomyces</taxon>
    </lineage>
</organism>
<proteinExistence type="predicted"/>
<dbReference type="EMBL" id="JBIAWJ010000021">
    <property type="protein sequence ID" value="MFF4525855.1"/>
    <property type="molecule type" value="Genomic_DNA"/>
</dbReference>
<accession>A0ABW6UQX2</accession>
<dbReference type="RefSeq" id="WP_387891294.1">
    <property type="nucleotide sequence ID" value="NZ_JBIAWJ010000021.1"/>
</dbReference>
<keyword evidence="2" id="KW-1185">Reference proteome</keyword>